<reference evidence="2" key="1">
    <citation type="submission" date="2016-02" db="EMBL/GenBank/DDBJ databases">
        <title>Draft Genome Sequence of Sporotomaculum syntrophicum Strain FB, a Syntrophic Benzoate Degrader.</title>
        <authorList>
            <person name="Nobu M.K."/>
            <person name="Narihiro T."/>
            <person name="Qiu Y.-L."/>
            <person name="Ohashi A."/>
            <person name="Liu W.-T."/>
            <person name="Yuji S."/>
        </authorList>
    </citation>
    <scope>NUCLEOTIDE SEQUENCE</scope>
    <source>
        <strain evidence="2">FB</strain>
    </source>
</reference>
<dbReference type="PANTHER" id="PTHR35004">
    <property type="entry name" value="TRANSPOSASE RV3428C-RELATED"/>
    <property type="match status" value="1"/>
</dbReference>
<protein>
    <recommendedName>
        <fullName evidence="1">Transposase-like Mu C-terminal domain-containing protein</fullName>
    </recommendedName>
</protein>
<evidence type="ECO:0000313" key="3">
    <source>
        <dbReference type="Proteomes" id="UP000798488"/>
    </source>
</evidence>
<dbReference type="Gene3D" id="3.30.420.10">
    <property type="entry name" value="Ribonuclease H-like superfamily/Ribonuclease H"/>
    <property type="match status" value="1"/>
</dbReference>
<dbReference type="AlphaFoldDB" id="A0A9D3AY63"/>
<dbReference type="EMBL" id="LSRS01000003">
    <property type="protein sequence ID" value="KAF1085121.1"/>
    <property type="molecule type" value="Genomic_DNA"/>
</dbReference>
<gene>
    <name evidence="2" type="ORF">SPSYN_01257</name>
</gene>
<dbReference type="GO" id="GO:0003676">
    <property type="term" value="F:nucleic acid binding"/>
    <property type="evidence" value="ECO:0007669"/>
    <property type="project" value="InterPro"/>
</dbReference>
<dbReference type="RefSeq" id="WP_161821631.1">
    <property type="nucleotide sequence ID" value="NZ_LSRS01000003.1"/>
</dbReference>
<dbReference type="PANTHER" id="PTHR35004:SF6">
    <property type="entry name" value="TRANSPOSASE"/>
    <property type="match status" value="1"/>
</dbReference>
<keyword evidence="3" id="KW-1185">Reference proteome</keyword>
<dbReference type="InterPro" id="IPR036397">
    <property type="entry name" value="RNaseH_sf"/>
</dbReference>
<proteinExistence type="predicted"/>
<comment type="caution">
    <text evidence="2">The sequence shown here is derived from an EMBL/GenBank/DDBJ whole genome shotgun (WGS) entry which is preliminary data.</text>
</comment>
<dbReference type="InterPro" id="IPR012337">
    <property type="entry name" value="RNaseH-like_sf"/>
</dbReference>
<evidence type="ECO:0000259" key="1">
    <source>
        <dbReference type="Pfam" id="PF09299"/>
    </source>
</evidence>
<dbReference type="SUPFAM" id="SSF53098">
    <property type="entry name" value="Ribonuclease H-like"/>
    <property type="match status" value="1"/>
</dbReference>
<feature type="domain" description="Transposase-like Mu C-terminal" evidence="1">
    <location>
        <begin position="208"/>
        <end position="261"/>
    </location>
</feature>
<dbReference type="InterPro" id="IPR015378">
    <property type="entry name" value="Transposase-like_Mu_C"/>
</dbReference>
<name>A0A9D3AY63_9FIRM</name>
<organism evidence="2 3">
    <name type="scientific">Sporotomaculum syntrophicum</name>
    <dbReference type="NCBI Taxonomy" id="182264"/>
    <lineage>
        <taxon>Bacteria</taxon>
        <taxon>Bacillati</taxon>
        <taxon>Bacillota</taxon>
        <taxon>Clostridia</taxon>
        <taxon>Eubacteriales</taxon>
        <taxon>Desulfallaceae</taxon>
        <taxon>Sporotomaculum</taxon>
    </lineage>
</organism>
<dbReference type="Proteomes" id="UP000798488">
    <property type="component" value="Unassembled WGS sequence"/>
</dbReference>
<accession>A0A9D3AY63</accession>
<dbReference type="OrthoDB" id="9794201at2"/>
<dbReference type="Pfam" id="PF09299">
    <property type="entry name" value="Mu-transpos_C"/>
    <property type="match status" value="1"/>
</dbReference>
<sequence length="327" mass="36617">MLDEVTRNAIALKKFSIISPLLNGQVEHQGEYCAQVASSVIDMPHYGLKNYSPKTISSWYSDYLRLGIDALKPKPRTDKGGSRKVTTEISDALAEKCCKYPKAPATVIYDMMVKDGFFLPADLSPFTPTSKGKIERFFRSCRLRFLSTLIADEVKDLDHLNSLFWEWLSSDYNEKSHSSLGMSPLDCFLAQAESVILPTNLSLFNEKFLVKTSRTIKHDATLSINCILYETSPVFAGRKVDVRYDPDLLERGLEEVFLYSDDKCIGTAKKVHFSDNANMKRRGRPSAAAKKIKSIDSVTNTPEATPAINLPKNTISFSAMNKKDVTS</sequence>
<evidence type="ECO:0000313" key="2">
    <source>
        <dbReference type="EMBL" id="KAF1085121.1"/>
    </source>
</evidence>